<dbReference type="EMBL" id="CP014247">
    <property type="protein sequence ID" value="AMD22397.1"/>
    <property type="molecule type" value="Genomic_DNA"/>
</dbReference>
<evidence type="ECO:0000313" key="1">
    <source>
        <dbReference type="EMBL" id="AMD22397.1"/>
    </source>
</evidence>
<dbReference type="Proteomes" id="UP000243052">
    <property type="component" value="Chromosome vii"/>
</dbReference>
<organism evidence="1 2">
    <name type="scientific">Eremothecium sinecaudum</name>
    <dbReference type="NCBI Taxonomy" id="45286"/>
    <lineage>
        <taxon>Eukaryota</taxon>
        <taxon>Fungi</taxon>
        <taxon>Dikarya</taxon>
        <taxon>Ascomycota</taxon>
        <taxon>Saccharomycotina</taxon>
        <taxon>Saccharomycetes</taxon>
        <taxon>Saccharomycetales</taxon>
        <taxon>Saccharomycetaceae</taxon>
        <taxon>Eremothecium</taxon>
    </lineage>
</organism>
<gene>
    <name evidence="1" type="ORF">AW171_hschr74432</name>
</gene>
<dbReference type="AlphaFoldDB" id="A0A120K2R9"/>
<dbReference type="RefSeq" id="XP_017989393.1">
    <property type="nucleotide sequence ID" value="XM_018133904.1"/>
</dbReference>
<proteinExistence type="predicted"/>
<protein>
    <submittedName>
        <fullName evidence="1">HGR058Cp</fullName>
    </submittedName>
</protein>
<dbReference type="GeneID" id="28725747"/>
<dbReference type="OrthoDB" id="3976101at2759"/>
<name>A0A120K2R9_9SACH</name>
<keyword evidence="2" id="KW-1185">Reference proteome</keyword>
<dbReference type="STRING" id="45286.A0A120K2R9"/>
<dbReference type="SUPFAM" id="SSF52058">
    <property type="entry name" value="L domain-like"/>
    <property type="match status" value="1"/>
</dbReference>
<accession>A0A120K2R9</accession>
<reference evidence="1 2" key="1">
    <citation type="submission" date="2016-01" db="EMBL/GenBank/DDBJ databases">
        <title>Genome sequence of the yeast Holleya sinecauda.</title>
        <authorList>
            <person name="Dietrich F.S."/>
        </authorList>
    </citation>
    <scope>NUCLEOTIDE SEQUENCE [LARGE SCALE GENOMIC DNA]</scope>
    <source>
        <strain evidence="1 2">ATCC 58844</strain>
    </source>
</reference>
<sequence>MYDSGVKIVLHGASQFLNQNDLLSLCTTNRSVANDIAIPKLYENIVISRNVPLRSELWFIDVTKTYVGGYRAIKKSSDQNDIFLYDRICRLTESPHLGYLKTLTIQDNVFEDKVAGNEVLQRLIDKVIELQCIENLDIRDKVLFQQNYNRIRNLPSLIKVKVVGLDDLEKLPKELSVSLKSLDLVLTNSSFDRSGISSHIKKGLLPNIQELFIEDVEFSSLRLFDFLSQEGTVLNNLKALKLCHVHSVNNYNNATNELDLSSLKNVLSLRQLKKLELEFSCELENCDCADTFLTELAANLSSLTHLGLIEAIFLDSWSHQTSEKWDLWACRFIHDLPNVGQNLRALSIRHSLPRDGIIADAVEGNYIRRRTLYEHVLPKLESLKTLIAPTFLQTLSAYEVLVCDLLWNGCECKFCKKVLGIYDKYLMNHHYLCKKSGSHKDIIPTVMFTYSGDALSQRITPHVDWDINALSIAPVFHTWNMHGYDNVSHYSDFECLYDETAFEYLGVVISHFFDTYMDHIVRLLPRLETCILSGVYYSCDRNRKHHCIYDRP</sequence>
<evidence type="ECO:0000313" key="2">
    <source>
        <dbReference type="Proteomes" id="UP000243052"/>
    </source>
</evidence>